<accession>A0A5D3DT21</accession>
<sequence length="226" mass="26095">MNDSGESRTMLSFSSSFDKTDAMFLEFTKDLNNPAGGSLLVGDHSNLELYIHANEWIPMSIAPGTEKPISSHVVFLSQAIEVCVQKTFSVHCLRWTNIGREYIEVVKGDLQRLFMLDFNDQTMNRFIEHQMLNTVKEFRGDYHRHFKKYSDSEEARVNPPHILHELAEQIGKSVDHVELFWQTHVRDGIFMSHTKEDVHNQILKLQSQPILEGSQPLSEDEISKTY</sequence>
<comment type="caution">
    <text evidence="1">The sequence shown here is derived from an EMBL/GenBank/DDBJ whole genome shotgun (WGS) entry which is preliminary data.</text>
</comment>
<name>A0A5D3DT21_CUCMM</name>
<evidence type="ECO:0000313" key="1">
    <source>
        <dbReference type="EMBL" id="TYK26515.1"/>
    </source>
</evidence>
<reference evidence="1 2" key="1">
    <citation type="submission" date="2019-08" db="EMBL/GenBank/DDBJ databases">
        <title>Draft genome sequences of two oriental melons (Cucumis melo L. var makuwa).</title>
        <authorList>
            <person name="Kwon S.-Y."/>
        </authorList>
    </citation>
    <scope>NUCLEOTIDE SEQUENCE [LARGE SCALE GENOMIC DNA]</scope>
    <source>
        <strain evidence="2">cv. Chang Bougi</strain>
        <tissue evidence="1">Leaf</tissue>
    </source>
</reference>
<proteinExistence type="predicted"/>
<dbReference type="AlphaFoldDB" id="A0A5D3DT21"/>
<protein>
    <submittedName>
        <fullName evidence="1">CACTA en-spm transposon protein</fullName>
    </submittedName>
</protein>
<gene>
    <name evidence="1" type="ORF">E5676_scaffold313G00950</name>
</gene>
<dbReference type="EMBL" id="SSTD01003373">
    <property type="protein sequence ID" value="TYK26515.1"/>
    <property type="molecule type" value="Genomic_DNA"/>
</dbReference>
<organism evidence="1 2">
    <name type="scientific">Cucumis melo var. makuwa</name>
    <name type="common">Oriental melon</name>
    <dbReference type="NCBI Taxonomy" id="1194695"/>
    <lineage>
        <taxon>Eukaryota</taxon>
        <taxon>Viridiplantae</taxon>
        <taxon>Streptophyta</taxon>
        <taxon>Embryophyta</taxon>
        <taxon>Tracheophyta</taxon>
        <taxon>Spermatophyta</taxon>
        <taxon>Magnoliopsida</taxon>
        <taxon>eudicotyledons</taxon>
        <taxon>Gunneridae</taxon>
        <taxon>Pentapetalae</taxon>
        <taxon>rosids</taxon>
        <taxon>fabids</taxon>
        <taxon>Cucurbitales</taxon>
        <taxon>Cucurbitaceae</taxon>
        <taxon>Benincaseae</taxon>
        <taxon>Cucumis</taxon>
    </lineage>
</organism>
<evidence type="ECO:0000313" key="2">
    <source>
        <dbReference type="Proteomes" id="UP000321947"/>
    </source>
</evidence>
<dbReference type="Proteomes" id="UP000321947">
    <property type="component" value="Unassembled WGS sequence"/>
</dbReference>